<name>A0A0D6Q6I6_KOMXY</name>
<dbReference type="Gene3D" id="3.40.1350.10">
    <property type="match status" value="1"/>
</dbReference>
<keyword evidence="1" id="KW-0472">Membrane</keyword>
<dbReference type="InterPro" id="IPR011335">
    <property type="entry name" value="Restrct_endonuc-II-like"/>
</dbReference>
<dbReference type="SUPFAM" id="SSF52980">
    <property type="entry name" value="Restriction endonuclease-like"/>
    <property type="match status" value="1"/>
</dbReference>
<dbReference type="PANTHER" id="PTHR30015:SF6">
    <property type="entry name" value="SLL1429 PROTEIN"/>
    <property type="match status" value="1"/>
</dbReference>
<comment type="caution">
    <text evidence="4">The sequence shown here is derived from an EMBL/GenBank/DDBJ whole genome shotgun (WGS) entry which is preliminary data.</text>
</comment>
<dbReference type="AlphaFoldDB" id="A0A0D6Q6I6"/>
<reference evidence="4 5" key="1">
    <citation type="submission" date="2012-11" db="EMBL/GenBank/DDBJ databases">
        <title>Whole genome sequence of Gluconacetobacter xylinus NBRC 13693.</title>
        <authorList>
            <person name="Azuma Y."/>
            <person name="Higashiura N."/>
            <person name="Hirakawa H."/>
            <person name="Matsushita K."/>
        </authorList>
    </citation>
    <scope>NUCLEOTIDE SEQUENCE [LARGE SCALE GENOMIC DNA]</scope>
    <source>
        <strain evidence="4 5">NBRC 13693</strain>
    </source>
</reference>
<feature type="signal peptide" evidence="2">
    <location>
        <begin position="1"/>
        <end position="22"/>
    </location>
</feature>
<dbReference type="Proteomes" id="UP000032683">
    <property type="component" value="Unassembled WGS sequence"/>
</dbReference>
<dbReference type="EMBL" id="BANJ01000017">
    <property type="protein sequence ID" value="GAN99167.1"/>
    <property type="molecule type" value="Genomic_DNA"/>
</dbReference>
<dbReference type="GO" id="GO:0009307">
    <property type="term" value="P:DNA restriction-modification system"/>
    <property type="evidence" value="ECO:0007669"/>
    <property type="project" value="InterPro"/>
</dbReference>
<evidence type="ECO:0000259" key="3">
    <source>
        <dbReference type="Pfam" id="PF04471"/>
    </source>
</evidence>
<keyword evidence="1" id="KW-0812">Transmembrane</keyword>
<evidence type="ECO:0000256" key="1">
    <source>
        <dbReference type="SAM" id="Phobius"/>
    </source>
</evidence>
<dbReference type="InterPro" id="IPR052906">
    <property type="entry name" value="Type_IV_Methyl-Rstrct_Enzyme"/>
</dbReference>
<dbReference type="InterPro" id="IPR007560">
    <property type="entry name" value="Restrct_endonuc_IV_Mrr"/>
</dbReference>
<feature type="transmembrane region" description="Helical" evidence="1">
    <location>
        <begin position="117"/>
        <end position="138"/>
    </location>
</feature>
<feature type="domain" description="Restriction endonuclease type IV Mrr" evidence="3">
    <location>
        <begin position="241"/>
        <end position="344"/>
    </location>
</feature>
<sequence length="358" mass="39314">MRAGIVPWLGCGLLLAPPPAMAGQAGYGVPAATVGCMQAATLERVDGLAVTAAHERVLAQLHCRRVDGTGSWQMLGHYGDAVLLRHLPVRKGDVPLYFPAAAVRPASGMAAVLPPGLLRLVLAGVGAVLAWPLLRYGWRFFRRHRAWRVCRGLVNRHADALRIRRRQLVQVNSYGVERTTRWRREQAEFIKTVVQPTLRARRLQWAWPVIADRVQARIEHVASQKLSRGEAVQAGSGYAPDMDPIAYERYCAERLRACGWDAHATPPGGDQGADVIATRGRTRLVVQCKLYRNAVGNEAVQQISAARLHYQADVAAVVSNADYTTSARQLAQSNHVALLHHDELPAFAAQLARARKKA</sequence>
<evidence type="ECO:0000313" key="4">
    <source>
        <dbReference type="EMBL" id="GAN99167.1"/>
    </source>
</evidence>
<evidence type="ECO:0000313" key="5">
    <source>
        <dbReference type="Proteomes" id="UP000032683"/>
    </source>
</evidence>
<dbReference type="InterPro" id="IPR011856">
    <property type="entry name" value="tRNA_endonuc-like_dom_sf"/>
</dbReference>
<accession>A0A0D6Q6I6</accession>
<dbReference type="Pfam" id="PF04471">
    <property type="entry name" value="Mrr_cat"/>
    <property type="match status" value="1"/>
</dbReference>
<organism evidence="4 5">
    <name type="scientific">Komagataeibacter xylinus NBRC 13693</name>
    <dbReference type="NCBI Taxonomy" id="1234668"/>
    <lineage>
        <taxon>Bacteria</taxon>
        <taxon>Pseudomonadati</taxon>
        <taxon>Pseudomonadota</taxon>
        <taxon>Alphaproteobacteria</taxon>
        <taxon>Acetobacterales</taxon>
        <taxon>Acetobacteraceae</taxon>
        <taxon>Komagataeibacter</taxon>
    </lineage>
</organism>
<keyword evidence="2" id="KW-0732">Signal</keyword>
<dbReference type="GO" id="GO:0003677">
    <property type="term" value="F:DNA binding"/>
    <property type="evidence" value="ECO:0007669"/>
    <property type="project" value="InterPro"/>
</dbReference>
<protein>
    <recommendedName>
        <fullName evidence="3">Restriction endonuclease type IV Mrr domain-containing protein</fullName>
    </recommendedName>
</protein>
<dbReference type="RefSeq" id="WP_048855868.1">
    <property type="nucleotide sequence ID" value="NZ_BANJ01000017.1"/>
</dbReference>
<dbReference type="GO" id="GO:0015666">
    <property type="term" value="F:restriction endodeoxyribonuclease activity"/>
    <property type="evidence" value="ECO:0007669"/>
    <property type="project" value="TreeGrafter"/>
</dbReference>
<gene>
    <name evidence="4" type="ORF">Gxy13693_017_055</name>
</gene>
<evidence type="ECO:0000256" key="2">
    <source>
        <dbReference type="SAM" id="SignalP"/>
    </source>
</evidence>
<dbReference type="PANTHER" id="PTHR30015">
    <property type="entry name" value="MRR RESTRICTION SYSTEM PROTEIN"/>
    <property type="match status" value="1"/>
</dbReference>
<feature type="chain" id="PRO_5002310663" description="Restriction endonuclease type IV Mrr domain-containing protein" evidence="2">
    <location>
        <begin position="23"/>
        <end position="358"/>
    </location>
</feature>
<proteinExistence type="predicted"/>
<keyword evidence="1" id="KW-1133">Transmembrane helix</keyword>